<organism evidence="2 3">
    <name type="scientific">Mytilus galloprovincialis</name>
    <name type="common">Mediterranean mussel</name>
    <dbReference type="NCBI Taxonomy" id="29158"/>
    <lineage>
        <taxon>Eukaryota</taxon>
        <taxon>Metazoa</taxon>
        <taxon>Spiralia</taxon>
        <taxon>Lophotrochozoa</taxon>
        <taxon>Mollusca</taxon>
        <taxon>Bivalvia</taxon>
        <taxon>Autobranchia</taxon>
        <taxon>Pteriomorphia</taxon>
        <taxon>Mytilida</taxon>
        <taxon>Mytiloidea</taxon>
        <taxon>Mytilidae</taxon>
        <taxon>Mytilinae</taxon>
        <taxon>Mytilus</taxon>
    </lineage>
</organism>
<dbReference type="AlphaFoldDB" id="A0A8B6D2J2"/>
<keyword evidence="1" id="KW-0472">Membrane</keyword>
<dbReference type="OrthoDB" id="5989012at2759"/>
<reference evidence="2" key="1">
    <citation type="submission" date="2018-11" db="EMBL/GenBank/DDBJ databases">
        <authorList>
            <person name="Alioto T."/>
            <person name="Alioto T."/>
        </authorList>
    </citation>
    <scope>NUCLEOTIDE SEQUENCE</scope>
</reference>
<keyword evidence="1" id="KW-1133">Transmembrane helix</keyword>
<evidence type="ECO:0000256" key="1">
    <source>
        <dbReference type="SAM" id="Phobius"/>
    </source>
</evidence>
<evidence type="ECO:0000313" key="3">
    <source>
        <dbReference type="Proteomes" id="UP000596742"/>
    </source>
</evidence>
<keyword evidence="1" id="KW-0812">Transmembrane</keyword>
<gene>
    <name evidence="2" type="ORF">MGAL_10B042323</name>
</gene>
<dbReference type="InterPro" id="IPR027897">
    <property type="entry name" value="DUF4559"/>
</dbReference>
<dbReference type="Pfam" id="PF15112">
    <property type="entry name" value="DUF4559"/>
    <property type="match status" value="1"/>
</dbReference>
<sequence length="358" mass="42271">MDDIEERVNIEKLDNFISVCLGLKYIMIGLQDLVIDKLKLKHMEIQQKCTIGNCHQNCSRKFGKSFIKWCGTCKYWKLELHRFIRYSSHWDQIQWNKIDSINFPQSIEEIAKIFVKNFHSVGDGVFGDFSALMSLISNTTLFNISSTEINEILRIRHSYFTHNYSAELNEQEKKFCFIVFKRFLNNLEMNCTKSGKNLLHCIEALRSSQGLPNHILLKPEGRRALSSVREDVHYDNIDRNIIYSNTNRNIRYSNRDRINIYSNRKLEERLQQITDLLNKSGRYYIYFGPLSKTMRMILIQLYFIISLFYLYLSVPSTKEKPKGTAGTYYYILNVITSVFLIKLRPMGTSNRDFLKKKF</sequence>
<dbReference type="Proteomes" id="UP000596742">
    <property type="component" value="Unassembled WGS sequence"/>
</dbReference>
<protein>
    <submittedName>
        <fullName evidence="2">Uncharacterized protein</fullName>
    </submittedName>
</protein>
<name>A0A8B6D2J2_MYTGA</name>
<accession>A0A8B6D2J2</accession>
<comment type="caution">
    <text evidence="2">The sequence shown here is derived from an EMBL/GenBank/DDBJ whole genome shotgun (WGS) entry which is preliminary data.</text>
</comment>
<dbReference type="EMBL" id="UYJE01002703">
    <property type="protein sequence ID" value="VDI13001.1"/>
    <property type="molecule type" value="Genomic_DNA"/>
</dbReference>
<feature type="transmembrane region" description="Helical" evidence="1">
    <location>
        <begin position="296"/>
        <end position="314"/>
    </location>
</feature>
<evidence type="ECO:0000313" key="2">
    <source>
        <dbReference type="EMBL" id="VDI13001.1"/>
    </source>
</evidence>
<proteinExistence type="predicted"/>
<feature type="transmembrane region" description="Helical" evidence="1">
    <location>
        <begin position="326"/>
        <end position="343"/>
    </location>
</feature>
<keyword evidence="3" id="KW-1185">Reference proteome</keyword>